<organism evidence="1 2">
    <name type="scientific">Gordonia terrae</name>
    <dbReference type="NCBI Taxonomy" id="2055"/>
    <lineage>
        <taxon>Bacteria</taxon>
        <taxon>Bacillati</taxon>
        <taxon>Actinomycetota</taxon>
        <taxon>Actinomycetes</taxon>
        <taxon>Mycobacteriales</taxon>
        <taxon>Gordoniaceae</taxon>
        <taxon>Gordonia</taxon>
    </lineage>
</organism>
<evidence type="ECO:0000313" key="2">
    <source>
        <dbReference type="Proteomes" id="UP000234662"/>
    </source>
</evidence>
<protein>
    <submittedName>
        <fullName evidence="1">Uncharacterized protein</fullName>
    </submittedName>
</protein>
<dbReference type="AlphaFoldDB" id="A0A2I1RB19"/>
<evidence type="ECO:0000313" key="1">
    <source>
        <dbReference type="EMBL" id="PKZ66337.1"/>
    </source>
</evidence>
<name>A0A2I1RB19_9ACTN</name>
<comment type="caution">
    <text evidence="1">The sequence shown here is derived from an EMBL/GenBank/DDBJ whole genome shotgun (WGS) entry which is preliminary data.</text>
</comment>
<accession>A0A2I1RB19</accession>
<gene>
    <name evidence="1" type="ORF">CYJ73_05325</name>
</gene>
<reference evidence="1 2" key="1">
    <citation type="submission" date="2017-12" db="EMBL/GenBank/DDBJ databases">
        <title>Phylogenetic diversity of female urinary microbiome.</title>
        <authorList>
            <person name="Thomas-White K."/>
            <person name="Wolfe A.J."/>
        </authorList>
    </citation>
    <scope>NUCLEOTIDE SEQUENCE [LARGE SCALE GENOMIC DNA]</scope>
    <source>
        <strain evidence="1 2">UMB0777</strain>
    </source>
</reference>
<sequence>MLPTRSQLTGWDPAALVGGGESIDTAGTSAESAVESVHIACQNLPTLSAWTGESHDAGTAAFRRANNTATAVASFAASVGSVLCTGAYTLGKARTDLLVKADAVDAGRLWVTDAWVVLIDPIELTLEEADGLAEEANRHQGEVNRLLLAVDAADDSVAQAIQSAAGKHGWTNPVANTFVPIPGLAAPTDQVPNPGTLFGIQQQLMVRAEDMATTVRATETFEDDQGRHKVLYMQDGTRQVITEWNPYRGSMPSMKLSETTVKHYGRDGEVISTAYSWEDLSGTKRLSTTWADGTTAYAEEWADGYKSGRVTTPDGRTGDIPADSPFFTHPIETTIGGALSGVDKYVADGHSIPRVSAAAVENIGVGAKYGGPALAIGVGIYDVVVAEDKCVAGISAAFGVAGGYAGGVAGGGFSSAGGPLAVGGAAVGSMAGSWIFGLVGTKVGEAVCPSPTS</sequence>
<proteinExistence type="predicted"/>
<dbReference type="EMBL" id="PKJC01000003">
    <property type="protein sequence ID" value="PKZ66337.1"/>
    <property type="molecule type" value="Genomic_DNA"/>
</dbReference>
<dbReference type="Proteomes" id="UP000234662">
    <property type="component" value="Unassembled WGS sequence"/>
</dbReference>